<keyword evidence="1" id="KW-0805">Transcription regulation</keyword>
<reference evidence="5 6" key="1">
    <citation type="submission" date="2015-09" db="EMBL/GenBank/DDBJ databases">
        <title>Draft genome sequence of Aliiroseovarius crassostreae CV919-312TSm, the causative agent of Roseovarius Oyster Disease (formerly Juvenile Oyster Disease).</title>
        <authorList>
            <person name="Kessner L."/>
            <person name="Spinard E."/>
            <person name="Nelson D."/>
        </authorList>
    </citation>
    <scope>NUCLEOTIDE SEQUENCE [LARGE SCALE GENOMIC DNA]</scope>
    <source>
        <strain evidence="5 6">CV919-312</strain>
    </source>
</reference>
<dbReference type="InterPro" id="IPR011991">
    <property type="entry name" value="ArsR-like_HTH"/>
</dbReference>
<keyword evidence="3" id="KW-0804">Transcription</keyword>
<dbReference type="OrthoDB" id="9804742at2"/>
<dbReference type="Pfam" id="PF12840">
    <property type="entry name" value="HTH_20"/>
    <property type="match status" value="1"/>
</dbReference>
<keyword evidence="2" id="KW-0238">DNA-binding</keyword>
<evidence type="ECO:0000256" key="1">
    <source>
        <dbReference type="ARBA" id="ARBA00023015"/>
    </source>
</evidence>
<dbReference type="InterPro" id="IPR051011">
    <property type="entry name" value="Metal_resp_trans_reg"/>
</dbReference>
<gene>
    <name evidence="5" type="ORF">AKJ29_17850</name>
</gene>
<accession>A0A0P7I5D6</accession>
<evidence type="ECO:0000256" key="2">
    <source>
        <dbReference type="ARBA" id="ARBA00023125"/>
    </source>
</evidence>
<dbReference type="EMBL" id="LKBA01000004">
    <property type="protein sequence ID" value="KPN64473.1"/>
    <property type="molecule type" value="Genomic_DNA"/>
</dbReference>
<dbReference type="SMART" id="SM00418">
    <property type="entry name" value="HTH_ARSR"/>
    <property type="match status" value="1"/>
</dbReference>
<organism evidence="5 6">
    <name type="scientific">Aliiroseovarius crassostreae</name>
    <dbReference type="NCBI Taxonomy" id="154981"/>
    <lineage>
        <taxon>Bacteria</taxon>
        <taxon>Pseudomonadati</taxon>
        <taxon>Pseudomonadota</taxon>
        <taxon>Alphaproteobacteria</taxon>
        <taxon>Rhodobacterales</taxon>
        <taxon>Paracoccaceae</taxon>
        <taxon>Aliiroseovarius</taxon>
    </lineage>
</organism>
<dbReference type="Gene3D" id="1.10.10.10">
    <property type="entry name" value="Winged helix-like DNA-binding domain superfamily/Winged helix DNA-binding domain"/>
    <property type="match status" value="1"/>
</dbReference>
<keyword evidence="6" id="KW-1185">Reference proteome</keyword>
<dbReference type="PROSITE" id="PS50987">
    <property type="entry name" value="HTH_ARSR_2"/>
    <property type="match status" value="1"/>
</dbReference>
<feature type="domain" description="HTH arsR-type" evidence="4">
    <location>
        <begin position="8"/>
        <end position="105"/>
    </location>
</feature>
<dbReference type="STRING" id="154981.AKJ29_17850"/>
<protein>
    <submittedName>
        <fullName evidence="5">ArsR family transcriptional regulator</fullName>
    </submittedName>
</protein>
<dbReference type="InterPro" id="IPR036390">
    <property type="entry name" value="WH_DNA-bd_sf"/>
</dbReference>
<dbReference type="GO" id="GO:0003677">
    <property type="term" value="F:DNA binding"/>
    <property type="evidence" value="ECO:0007669"/>
    <property type="project" value="UniProtKB-KW"/>
</dbReference>
<dbReference type="PANTHER" id="PTHR43132:SF2">
    <property type="entry name" value="ARSENICAL RESISTANCE OPERON REPRESSOR ARSR-RELATED"/>
    <property type="match status" value="1"/>
</dbReference>
<dbReference type="InterPro" id="IPR001845">
    <property type="entry name" value="HTH_ArsR_DNA-bd_dom"/>
</dbReference>
<dbReference type="RefSeq" id="WP_055188753.1">
    <property type="nucleotide sequence ID" value="NZ_FPBS01000001.1"/>
</dbReference>
<dbReference type="SUPFAM" id="SSF46785">
    <property type="entry name" value="Winged helix' DNA-binding domain"/>
    <property type="match status" value="1"/>
</dbReference>
<name>A0A0P7I5D6_9RHOB</name>
<sequence>MKIDAPTLCPLSPPVAASQFAALGSEQRLSVLRILVRAGGAGLTIGTLGERSGVTGSTLTHHMKILAAAGLVTQVKQGRSIICAAADYEVMRALSQYLLSECCADCEDEKSDDEKRERD</sequence>
<proteinExistence type="predicted"/>
<evidence type="ECO:0000256" key="3">
    <source>
        <dbReference type="ARBA" id="ARBA00023163"/>
    </source>
</evidence>
<dbReference type="PANTHER" id="PTHR43132">
    <property type="entry name" value="ARSENICAL RESISTANCE OPERON REPRESSOR ARSR-RELATED"/>
    <property type="match status" value="1"/>
</dbReference>
<dbReference type="Proteomes" id="UP000050471">
    <property type="component" value="Unassembled WGS sequence"/>
</dbReference>
<evidence type="ECO:0000313" key="5">
    <source>
        <dbReference type="EMBL" id="KPN64473.1"/>
    </source>
</evidence>
<dbReference type="CDD" id="cd00090">
    <property type="entry name" value="HTH_ARSR"/>
    <property type="match status" value="1"/>
</dbReference>
<comment type="caution">
    <text evidence="5">The sequence shown here is derived from an EMBL/GenBank/DDBJ whole genome shotgun (WGS) entry which is preliminary data.</text>
</comment>
<evidence type="ECO:0000259" key="4">
    <source>
        <dbReference type="PROSITE" id="PS50987"/>
    </source>
</evidence>
<dbReference type="InterPro" id="IPR036388">
    <property type="entry name" value="WH-like_DNA-bd_sf"/>
</dbReference>
<dbReference type="AlphaFoldDB" id="A0A0P7I5D6"/>
<dbReference type="NCBIfam" id="NF033788">
    <property type="entry name" value="HTH_metalloreg"/>
    <property type="match status" value="1"/>
</dbReference>
<evidence type="ECO:0000313" key="6">
    <source>
        <dbReference type="Proteomes" id="UP000050471"/>
    </source>
</evidence>
<dbReference type="PRINTS" id="PR00778">
    <property type="entry name" value="HTHARSR"/>
</dbReference>
<dbReference type="GO" id="GO:0003700">
    <property type="term" value="F:DNA-binding transcription factor activity"/>
    <property type="evidence" value="ECO:0007669"/>
    <property type="project" value="InterPro"/>
</dbReference>